<keyword evidence="4 6" id="KW-0964">Secreted</keyword>
<sequence length="150" mass="17814">MGIVFSNGTFNCFKLALLLVFFVWSGNSYAVSEDSDPKTNLTIINYISESTILYLHCKSRDNDLGPQVMAYSQHVQWKFYPNIFDTTLFWCTMNWIDSDGHEEYGSFNIYESDRDRRICAVECQREVRKEGVYFNYPNNWRLMYTWSKRV</sequence>
<dbReference type="Proteomes" id="UP000230069">
    <property type="component" value="Unassembled WGS sequence"/>
</dbReference>
<keyword evidence="8" id="KW-1185">Reference proteome</keyword>
<feature type="signal peptide" evidence="6">
    <location>
        <begin position="1"/>
        <end position="30"/>
    </location>
</feature>
<gene>
    <name evidence="7" type="ORF">AQUCO_05500134v1</name>
</gene>
<evidence type="ECO:0000256" key="3">
    <source>
        <dbReference type="ARBA" id="ARBA00022471"/>
    </source>
</evidence>
<dbReference type="AlphaFoldDB" id="A0A2G5CH35"/>
<evidence type="ECO:0000256" key="2">
    <source>
        <dbReference type="ARBA" id="ARBA00005581"/>
    </source>
</evidence>
<comment type="subcellular location">
    <subcellularLocation>
        <location evidence="1 6">Secreted</location>
    </subcellularLocation>
</comment>
<dbReference type="OrthoDB" id="1842729at2759"/>
<evidence type="ECO:0000256" key="5">
    <source>
        <dbReference type="ARBA" id="ARBA00022729"/>
    </source>
</evidence>
<dbReference type="STRING" id="218851.A0A2G5CH35"/>
<dbReference type="Pfam" id="PF05938">
    <property type="entry name" value="Self-incomp_S1"/>
    <property type="match status" value="1"/>
</dbReference>
<comment type="similarity">
    <text evidence="2 6">Belongs to the plant self-incompatibility (S1) protein family.</text>
</comment>
<protein>
    <recommendedName>
        <fullName evidence="6">S-protein homolog</fullName>
    </recommendedName>
</protein>
<reference evidence="7 8" key="1">
    <citation type="submission" date="2017-09" db="EMBL/GenBank/DDBJ databases">
        <title>WGS assembly of Aquilegia coerulea Goldsmith.</title>
        <authorList>
            <person name="Hodges S."/>
            <person name="Kramer E."/>
            <person name="Nordborg M."/>
            <person name="Tomkins J."/>
            <person name="Borevitz J."/>
            <person name="Derieg N."/>
            <person name="Yan J."/>
            <person name="Mihaltcheva S."/>
            <person name="Hayes R.D."/>
            <person name="Rokhsar D."/>
        </authorList>
    </citation>
    <scope>NUCLEOTIDE SEQUENCE [LARGE SCALE GENOMIC DNA]</scope>
    <source>
        <strain evidence="8">cv. Goldsmith</strain>
    </source>
</reference>
<evidence type="ECO:0000313" key="8">
    <source>
        <dbReference type="Proteomes" id="UP000230069"/>
    </source>
</evidence>
<name>A0A2G5CH35_AQUCA</name>
<accession>A0A2G5CH35</accession>
<dbReference type="PANTHER" id="PTHR31232">
    <property type="match status" value="1"/>
</dbReference>
<dbReference type="EMBL" id="KZ305072">
    <property type="protein sequence ID" value="PIA30604.1"/>
    <property type="molecule type" value="Genomic_DNA"/>
</dbReference>
<dbReference type="PANTHER" id="PTHR31232:SF156">
    <property type="entry name" value="PLANT SELF-INCOMPATIBILITY PROTEIN S1 FAMILY-RELATED"/>
    <property type="match status" value="1"/>
</dbReference>
<keyword evidence="5 6" id="KW-0732">Signal</keyword>
<dbReference type="InParanoid" id="A0A2G5CH35"/>
<evidence type="ECO:0000256" key="4">
    <source>
        <dbReference type="ARBA" id="ARBA00022525"/>
    </source>
</evidence>
<proteinExistence type="inferred from homology"/>
<feature type="chain" id="PRO_5025087282" description="S-protein homolog" evidence="6">
    <location>
        <begin position="31"/>
        <end position="150"/>
    </location>
</feature>
<dbReference type="GO" id="GO:0005576">
    <property type="term" value="C:extracellular region"/>
    <property type="evidence" value="ECO:0007669"/>
    <property type="project" value="UniProtKB-SubCell"/>
</dbReference>
<keyword evidence="3 6" id="KW-0713">Self-incompatibility</keyword>
<evidence type="ECO:0000313" key="7">
    <source>
        <dbReference type="EMBL" id="PIA30604.1"/>
    </source>
</evidence>
<dbReference type="GO" id="GO:0060320">
    <property type="term" value="P:rejection of self pollen"/>
    <property type="evidence" value="ECO:0007669"/>
    <property type="project" value="UniProtKB-KW"/>
</dbReference>
<evidence type="ECO:0000256" key="1">
    <source>
        <dbReference type="ARBA" id="ARBA00004613"/>
    </source>
</evidence>
<evidence type="ECO:0000256" key="6">
    <source>
        <dbReference type="RuleBase" id="RU367044"/>
    </source>
</evidence>
<dbReference type="InterPro" id="IPR010264">
    <property type="entry name" value="Self-incomp_S1"/>
</dbReference>
<organism evidence="7 8">
    <name type="scientific">Aquilegia coerulea</name>
    <name type="common">Rocky mountain columbine</name>
    <dbReference type="NCBI Taxonomy" id="218851"/>
    <lineage>
        <taxon>Eukaryota</taxon>
        <taxon>Viridiplantae</taxon>
        <taxon>Streptophyta</taxon>
        <taxon>Embryophyta</taxon>
        <taxon>Tracheophyta</taxon>
        <taxon>Spermatophyta</taxon>
        <taxon>Magnoliopsida</taxon>
        <taxon>Ranunculales</taxon>
        <taxon>Ranunculaceae</taxon>
        <taxon>Thalictroideae</taxon>
        <taxon>Aquilegia</taxon>
    </lineage>
</organism>